<feature type="domain" description="Peptidase S8/S53" evidence="12">
    <location>
        <begin position="136"/>
        <end position="579"/>
    </location>
</feature>
<dbReference type="Gene3D" id="3.40.50.200">
    <property type="entry name" value="Peptidase S8/S53 domain"/>
    <property type="match status" value="1"/>
</dbReference>
<evidence type="ECO:0000256" key="8">
    <source>
        <dbReference type="ARBA" id="ARBA00023180"/>
    </source>
</evidence>
<keyword evidence="3" id="KW-0964">Secreted</keyword>
<evidence type="ECO:0000256" key="4">
    <source>
        <dbReference type="ARBA" id="ARBA00022670"/>
    </source>
</evidence>
<feature type="active site" description="Charge relay system" evidence="9 10">
    <location>
        <position position="207"/>
    </location>
</feature>
<evidence type="ECO:0000256" key="2">
    <source>
        <dbReference type="ARBA" id="ARBA00011073"/>
    </source>
</evidence>
<comment type="similarity">
    <text evidence="2 10">Belongs to the peptidase S8 family.</text>
</comment>
<sequence length="747" mass="80206">MNLYEISLILLFLFCSITSHVVANDDPKKLKNYIILNKAEDDVDISDHENAKALHKAMLSNVVKDADSRHLYSYNKVANGFAARLSERELKALEKDPLFVRAIPADAPYKLMTTHTPEFLQLRGTKGLWEKTKNKGEGIIVGILDTGISPGHPSLDDTGMGPLPAKWKGHCDFNRTVCNKKLIGAKSFLKAGLDELKHIPPFDTDAHGTHTATTAVGAPVKDVSMLGITMGETSGVAPRAHLAVYRVCTPAGCASPDIVKGIEEAVNDGCDVISLSLGGGGAQPFYEDAVALGGFYAIFKGVFVSTAGGNEGPGSSTLSNIAPWLLTVAAGTTDRQIRSTVKLGSALELNGESMYQPKNWTSKMLPLVYFEGKGSHANASKCMNDTLDSNQVRGNIVLCDRGINGRVEKGQNVLKAGGAGMILANEEPDAFSTSADLHVIPASHVSYTDGMKIKAYIHTTKQPVATFLFKGVAYHTPFSPSVASFSSRGPSLVSPLILKPDIMGPGVSILAAVPPTFSPRTKTEELFNFMSGTSMATPHLSGVAALIRKEHPNWSPAAIKSAIMTTADVTSMDGKPIVDERGRPADIFSMGAGHVDPNKAMDPGLVYDLIPEDYINYLCGLGYKDTDVNAIIYPAPPVQCKKLKAVPEDNLNVPSIAVSLHDKNTKTIYRTVTNVGQAKDSYKAMITMPKGASMKVEPSVLDFNSLNEKKSFKIIFERSGRGPTVPMGELKWVSSKYVVRSPIAISN</sequence>
<dbReference type="Proteomes" id="UP000623129">
    <property type="component" value="Unassembled WGS sequence"/>
</dbReference>
<dbReference type="OrthoDB" id="749792at2759"/>
<dbReference type="InterPro" id="IPR041469">
    <property type="entry name" value="Subtilisin-like_FN3"/>
</dbReference>
<dbReference type="EMBL" id="SWLB01000028">
    <property type="protein sequence ID" value="KAF3320925.1"/>
    <property type="molecule type" value="Genomic_DNA"/>
</dbReference>
<dbReference type="AlphaFoldDB" id="A0A833VD00"/>
<dbReference type="Pfam" id="PF00082">
    <property type="entry name" value="Peptidase_S8"/>
    <property type="match status" value="1"/>
</dbReference>
<keyword evidence="7 10" id="KW-0720">Serine protease</keyword>
<dbReference type="Pfam" id="PF05922">
    <property type="entry name" value="Inhibitor_I9"/>
    <property type="match status" value="1"/>
</dbReference>
<dbReference type="InterPro" id="IPR034197">
    <property type="entry name" value="Peptidases_S8_3"/>
</dbReference>
<feature type="active site" description="Charge relay system" evidence="9 10">
    <location>
        <position position="145"/>
    </location>
</feature>
<evidence type="ECO:0000256" key="11">
    <source>
        <dbReference type="SAM" id="SignalP"/>
    </source>
</evidence>
<dbReference type="CDD" id="cd04852">
    <property type="entry name" value="Peptidases_S8_3"/>
    <property type="match status" value="1"/>
</dbReference>
<keyword evidence="17" id="KW-1185">Reference proteome</keyword>
<dbReference type="PANTHER" id="PTHR10795">
    <property type="entry name" value="PROPROTEIN CONVERTASE SUBTILISIN/KEXIN"/>
    <property type="match status" value="1"/>
</dbReference>
<name>A0A833VD00_9POAL</name>
<reference evidence="16" key="1">
    <citation type="submission" date="2020-01" db="EMBL/GenBank/DDBJ databases">
        <title>Genome sequence of Kobresia littledalei, the first chromosome-level genome in the family Cyperaceae.</title>
        <authorList>
            <person name="Qu G."/>
        </authorList>
    </citation>
    <scope>NUCLEOTIDE SEQUENCE</scope>
    <source>
        <strain evidence="16">C.B.Clarke</strain>
        <tissue evidence="16">Leaf</tissue>
    </source>
</reference>
<comment type="subcellular location">
    <subcellularLocation>
        <location evidence="1">Secreted</location>
    </subcellularLocation>
</comment>
<gene>
    <name evidence="16" type="ORF">FCM35_KLT15059</name>
</gene>
<accession>A0A833VD00</accession>
<feature type="signal peptide" evidence="11">
    <location>
        <begin position="1"/>
        <end position="23"/>
    </location>
</feature>
<keyword evidence="8" id="KW-0325">Glycoprotein</keyword>
<feature type="domain" description="PA" evidence="13">
    <location>
        <begin position="366"/>
        <end position="453"/>
    </location>
</feature>
<dbReference type="InterPro" id="IPR010259">
    <property type="entry name" value="S8pro/Inhibitor_I9"/>
</dbReference>
<evidence type="ECO:0000259" key="14">
    <source>
        <dbReference type="Pfam" id="PF05922"/>
    </source>
</evidence>
<dbReference type="GO" id="GO:0006508">
    <property type="term" value="P:proteolysis"/>
    <property type="evidence" value="ECO:0007669"/>
    <property type="project" value="UniProtKB-KW"/>
</dbReference>
<dbReference type="SUPFAM" id="SSF52025">
    <property type="entry name" value="PA domain"/>
    <property type="match status" value="1"/>
</dbReference>
<evidence type="ECO:0000313" key="17">
    <source>
        <dbReference type="Proteomes" id="UP000623129"/>
    </source>
</evidence>
<comment type="caution">
    <text evidence="16">The sequence shown here is derived from an EMBL/GenBank/DDBJ whole genome shotgun (WGS) entry which is preliminary data.</text>
</comment>
<dbReference type="Gene3D" id="3.50.30.30">
    <property type="match status" value="1"/>
</dbReference>
<evidence type="ECO:0000256" key="1">
    <source>
        <dbReference type="ARBA" id="ARBA00004613"/>
    </source>
</evidence>
<evidence type="ECO:0000256" key="3">
    <source>
        <dbReference type="ARBA" id="ARBA00022525"/>
    </source>
</evidence>
<organism evidence="16 17">
    <name type="scientific">Carex littledalei</name>
    <dbReference type="NCBI Taxonomy" id="544730"/>
    <lineage>
        <taxon>Eukaryota</taxon>
        <taxon>Viridiplantae</taxon>
        <taxon>Streptophyta</taxon>
        <taxon>Embryophyta</taxon>
        <taxon>Tracheophyta</taxon>
        <taxon>Spermatophyta</taxon>
        <taxon>Magnoliopsida</taxon>
        <taxon>Liliopsida</taxon>
        <taxon>Poales</taxon>
        <taxon>Cyperaceae</taxon>
        <taxon>Cyperoideae</taxon>
        <taxon>Cariceae</taxon>
        <taxon>Carex</taxon>
        <taxon>Carex subgen. Euthyceras</taxon>
    </lineage>
</organism>
<evidence type="ECO:0000259" key="15">
    <source>
        <dbReference type="Pfam" id="PF17766"/>
    </source>
</evidence>
<evidence type="ECO:0000256" key="10">
    <source>
        <dbReference type="PROSITE-ProRule" id="PRU01240"/>
    </source>
</evidence>
<dbReference type="InterPro" id="IPR046450">
    <property type="entry name" value="PA_dom_sf"/>
</dbReference>
<keyword evidence="5 11" id="KW-0732">Signal</keyword>
<dbReference type="PROSITE" id="PS51892">
    <property type="entry name" value="SUBTILASE"/>
    <property type="match status" value="1"/>
</dbReference>
<dbReference type="GO" id="GO:0005576">
    <property type="term" value="C:extracellular region"/>
    <property type="evidence" value="ECO:0007669"/>
    <property type="project" value="UniProtKB-SubCell"/>
</dbReference>
<protein>
    <submittedName>
        <fullName evidence="16">Subtilisin-like protease SDD1</fullName>
    </submittedName>
</protein>
<dbReference type="CDD" id="cd02120">
    <property type="entry name" value="PA_subtilisin_like"/>
    <property type="match status" value="1"/>
</dbReference>
<evidence type="ECO:0000256" key="7">
    <source>
        <dbReference type="ARBA" id="ARBA00022825"/>
    </source>
</evidence>
<dbReference type="PRINTS" id="PR00723">
    <property type="entry name" value="SUBTILISIN"/>
</dbReference>
<dbReference type="InterPro" id="IPR036852">
    <property type="entry name" value="Peptidase_S8/S53_dom_sf"/>
</dbReference>
<dbReference type="GO" id="GO:0004252">
    <property type="term" value="F:serine-type endopeptidase activity"/>
    <property type="evidence" value="ECO:0007669"/>
    <property type="project" value="UniProtKB-UniRule"/>
</dbReference>
<feature type="domain" description="Inhibitor I9" evidence="14">
    <location>
        <begin position="37"/>
        <end position="111"/>
    </location>
</feature>
<feature type="domain" description="Subtilisin-like protease fibronectin type-III" evidence="15">
    <location>
        <begin position="650"/>
        <end position="745"/>
    </location>
</feature>
<dbReference type="InterPro" id="IPR037045">
    <property type="entry name" value="S8pro/Inhibitor_I9_sf"/>
</dbReference>
<proteinExistence type="inferred from homology"/>
<evidence type="ECO:0000259" key="13">
    <source>
        <dbReference type="Pfam" id="PF02225"/>
    </source>
</evidence>
<dbReference type="InterPro" id="IPR015500">
    <property type="entry name" value="Peptidase_S8_subtilisin-rel"/>
</dbReference>
<dbReference type="InterPro" id="IPR045051">
    <property type="entry name" value="SBT"/>
</dbReference>
<dbReference type="InterPro" id="IPR003137">
    <property type="entry name" value="PA_domain"/>
</dbReference>
<dbReference type="SUPFAM" id="SSF52743">
    <property type="entry name" value="Subtilisin-like"/>
    <property type="match status" value="1"/>
</dbReference>
<dbReference type="FunFam" id="3.50.30.30:FF:000005">
    <property type="entry name" value="subtilisin-like protease SBT1.5"/>
    <property type="match status" value="1"/>
</dbReference>
<dbReference type="Gene3D" id="2.60.40.2310">
    <property type="match status" value="1"/>
</dbReference>
<keyword evidence="6 10" id="KW-0378">Hydrolase</keyword>
<feature type="chain" id="PRO_5032552660" evidence="11">
    <location>
        <begin position="24"/>
        <end position="747"/>
    </location>
</feature>
<evidence type="ECO:0000256" key="6">
    <source>
        <dbReference type="ARBA" id="ARBA00022801"/>
    </source>
</evidence>
<evidence type="ECO:0000259" key="12">
    <source>
        <dbReference type="Pfam" id="PF00082"/>
    </source>
</evidence>
<dbReference type="InterPro" id="IPR023827">
    <property type="entry name" value="Peptidase_S8_Asp-AS"/>
</dbReference>
<dbReference type="InterPro" id="IPR000209">
    <property type="entry name" value="Peptidase_S8/S53_dom"/>
</dbReference>
<dbReference type="PROSITE" id="PS00136">
    <property type="entry name" value="SUBTILASE_ASP"/>
    <property type="match status" value="1"/>
</dbReference>
<dbReference type="Gene3D" id="3.30.70.80">
    <property type="entry name" value="Peptidase S8 propeptide/proteinase inhibitor I9"/>
    <property type="match status" value="1"/>
</dbReference>
<evidence type="ECO:0000313" key="16">
    <source>
        <dbReference type="EMBL" id="KAF3320925.1"/>
    </source>
</evidence>
<feature type="active site" description="Charge relay system" evidence="9 10">
    <location>
        <position position="534"/>
    </location>
</feature>
<evidence type="ECO:0000256" key="5">
    <source>
        <dbReference type="ARBA" id="ARBA00022729"/>
    </source>
</evidence>
<dbReference type="Pfam" id="PF17766">
    <property type="entry name" value="fn3_6"/>
    <property type="match status" value="1"/>
</dbReference>
<dbReference type="Pfam" id="PF02225">
    <property type="entry name" value="PA"/>
    <property type="match status" value="1"/>
</dbReference>
<evidence type="ECO:0000256" key="9">
    <source>
        <dbReference type="PIRSR" id="PIRSR615500-1"/>
    </source>
</evidence>
<keyword evidence="4 10" id="KW-0645">Protease</keyword>